<dbReference type="GO" id="GO:0004315">
    <property type="term" value="F:3-oxoacyl-[acyl-carrier-protein] synthase activity"/>
    <property type="evidence" value="ECO:0007669"/>
    <property type="project" value="InterPro"/>
</dbReference>
<dbReference type="InterPro" id="IPR036736">
    <property type="entry name" value="ACP-like_sf"/>
</dbReference>
<evidence type="ECO:0000256" key="6">
    <source>
        <dbReference type="ARBA" id="ARBA00023002"/>
    </source>
</evidence>
<evidence type="ECO:0000313" key="14">
    <source>
        <dbReference type="EMBL" id="KAK0637690.1"/>
    </source>
</evidence>
<dbReference type="SUPFAM" id="SSF53335">
    <property type="entry name" value="S-adenosyl-L-methionine-dependent methyltransferases"/>
    <property type="match status" value="1"/>
</dbReference>
<dbReference type="InterPro" id="IPR006162">
    <property type="entry name" value="Ppantetheine_attach_site"/>
</dbReference>
<dbReference type="InterPro" id="IPR013217">
    <property type="entry name" value="Methyltransf_12"/>
</dbReference>
<dbReference type="InterPro" id="IPR020841">
    <property type="entry name" value="PKS_Beta-ketoAc_synthase_dom"/>
</dbReference>
<dbReference type="Gene3D" id="3.40.366.10">
    <property type="entry name" value="Malonyl-Coenzyme A Acyl Carrier Protein, domain 2"/>
    <property type="match status" value="1"/>
</dbReference>
<dbReference type="Pfam" id="PF02801">
    <property type="entry name" value="Ketoacyl-synt_C"/>
    <property type="match status" value="1"/>
</dbReference>
<evidence type="ECO:0000256" key="7">
    <source>
        <dbReference type="ARBA" id="ARBA00023268"/>
    </source>
</evidence>
<keyword evidence="1" id="KW-0596">Phosphopantetheine</keyword>
<dbReference type="InterPro" id="IPR013968">
    <property type="entry name" value="PKS_KR"/>
</dbReference>
<keyword evidence="4" id="KW-0677">Repeat</keyword>
<dbReference type="Pfam" id="PF08242">
    <property type="entry name" value="Methyltransf_12"/>
    <property type="match status" value="1"/>
</dbReference>
<dbReference type="SMART" id="SM00822">
    <property type="entry name" value="PKS_KR"/>
    <property type="match status" value="1"/>
</dbReference>
<dbReference type="GO" id="GO:0004312">
    <property type="term" value="F:fatty acid synthase activity"/>
    <property type="evidence" value="ECO:0007669"/>
    <property type="project" value="TreeGrafter"/>
</dbReference>
<accession>A0AA39XQ19</accession>
<dbReference type="PANTHER" id="PTHR43775:SF29">
    <property type="entry name" value="ASPERFURANONE POLYKETIDE SYNTHASE AFOG-RELATED"/>
    <property type="match status" value="1"/>
</dbReference>
<dbReference type="Pfam" id="PF22336">
    <property type="entry name" value="RhiE-like_linker"/>
    <property type="match status" value="1"/>
</dbReference>
<feature type="domain" description="PKS/mFAS DH" evidence="13">
    <location>
        <begin position="895"/>
        <end position="1196"/>
    </location>
</feature>
<dbReference type="InterPro" id="IPR049551">
    <property type="entry name" value="PKS_DH_C"/>
</dbReference>
<dbReference type="SUPFAM" id="SSF52151">
    <property type="entry name" value="FabD/lysophospholipase-like"/>
    <property type="match status" value="1"/>
</dbReference>
<feature type="active site" description="Proton acceptor; for dehydratase activity" evidence="9">
    <location>
        <position position="927"/>
    </location>
</feature>
<dbReference type="InterPro" id="IPR009081">
    <property type="entry name" value="PP-bd_ACP"/>
</dbReference>
<dbReference type="Proteomes" id="UP001175001">
    <property type="component" value="Unassembled WGS sequence"/>
</dbReference>
<feature type="region of interest" description="Disordered" evidence="10">
    <location>
        <begin position="365"/>
        <end position="414"/>
    </location>
</feature>
<dbReference type="InterPro" id="IPR014031">
    <property type="entry name" value="Ketoacyl_synth_C"/>
</dbReference>
<dbReference type="SUPFAM" id="SSF50129">
    <property type="entry name" value="GroES-like"/>
    <property type="match status" value="1"/>
</dbReference>
<dbReference type="Pfam" id="PF00698">
    <property type="entry name" value="Acyl_transf_1"/>
    <property type="match status" value="1"/>
</dbReference>
<dbReference type="InterPro" id="IPR050091">
    <property type="entry name" value="PKS_NRPS_Biosynth_Enz"/>
</dbReference>
<dbReference type="SMART" id="SM00823">
    <property type="entry name" value="PKS_PP"/>
    <property type="match status" value="1"/>
</dbReference>
<dbReference type="Pfam" id="PF23297">
    <property type="entry name" value="ACP_SdgA_C"/>
    <property type="match status" value="1"/>
</dbReference>
<reference evidence="14" key="1">
    <citation type="submission" date="2023-06" db="EMBL/GenBank/DDBJ databases">
        <title>Multi-omics analyses reveal the molecular pathogenesis toolkit of Lasiodiplodia hormozganensis, a cross-kingdom pathogen.</title>
        <authorList>
            <person name="Felix C."/>
            <person name="Meneses R."/>
            <person name="Goncalves M.F.M."/>
            <person name="Tilleman L."/>
            <person name="Duarte A.S."/>
            <person name="Jorrin-Novo J.V."/>
            <person name="Van De Peer Y."/>
            <person name="Deforce D."/>
            <person name="Van Nieuwerburgh F."/>
            <person name="Esteves A.C."/>
            <person name="Alves A."/>
        </authorList>
    </citation>
    <scope>NUCLEOTIDE SEQUENCE</scope>
    <source>
        <strain evidence="14">CBS 339.90</strain>
    </source>
</reference>
<comment type="caution">
    <text evidence="14">The sequence shown here is derived from an EMBL/GenBank/DDBJ whole genome shotgun (WGS) entry which is preliminary data.</text>
</comment>
<dbReference type="InterPro" id="IPR042104">
    <property type="entry name" value="PKS_dehydratase_sf"/>
</dbReference>
<feature type="domain" description="Ketosynthase family 3 (KS3)" evidence="12">
    <location>
        <begin position="1"/>
        <end position="339"/>
    </location>
</feature>
<keyword evidence="6" id="KW-0560">Oxidoreductase</keyword>
<dbReference type="InterPro" id="IPR014043">
    <property type="entry name" value="Acyl_transferase_dom"/>
</dbReference>
<dbReference type="SMART" id="SM00829">
    <property type="entry name" value="PKS_ER"/>
    <property type="match status" value="1"/>
</dbReference>
<evidence type="ECO:0000256" key="4">
    <source>
        <dbReference type="ARBA" id="ARBA00022737"/>
    </source>
</evidence>
<dbReference type="Gene3D" id="3.40.50.150">
    <property type="entry name" value="Vaccinia Virus protein VP39"/>
    <property type="match status" value="1"/>
</dbReference>
<dbReference type="InterPro" id="IPR057326">
    <property type="entry name" value="KR_dom"/>
</dbReference>
<dbReference type="Pfam" id="PF13602">
    <property type="entry name" value="ADH_zinc_N_2"/>
    <property type="match status" value="1"/>
</dbReference>
<dbReference type="GO" id="GO:0016491">
    <property type="term" value="F:oxidoreductase activity"/>
    <property type="evidence" value="ECO:0007669"/>
    <property type="project" value="UniProtKB-KW"/>
</dbReference>
<dbReference type="SUPFAM" id="SSF55048">
    <property type="entry name" value="Probable ACP-binding domain of malonyl-CoA ACP transacylase"/>
    <property type="match status" value="1"/>
</dbReference>
<dbReference type="GO" id="GO:0031177">
    <property type="term" value="F:phosphopantetheine binding"/>
    <property type="evidence" value="ECO:0007669"/>
    <property type="project" value="InterPro"/>
</dbReference>
<dbReference type="InterPro" id="IPR016039">
    <property type="entry name" value="Thiolase-like"/>
</dbReference>
<dbReference type="Pfam" id="PF14765">
    <property type="entry name" value="PS-DH"/>
    <property type="match status" value="1"/>
</dbReference>
<keyword evidence="15" id="KW-1185">Reference proteome</keyword>
<dbReference type="FunFam" id="3.40.366.10:FF:000002">
    <property type="entry name" value="Probable polyketide synthase 2"/>
    <property type="match status" value="1"/>
</dbReference>
<dbReference type="InterPro" id="IPR054514">
    <property type="entry name" value="RhiE-like_linker"/>
</dbReference>
<dbReference type="PROSITE" id="PS00012">
    <property type="entry name" value="PHOSPHOPANTETHEINE"/>
    <property type="match status" value="1"/>
</dbReference>
<evidence type="ECO:0000259" key="12">
    <source>
        <dbReference type="PROSITE" id="PS52004"/>
    </source>
</evidence>
<evidence type="ECO:0000256" key="9">
    <source>
        <dbReference type="PROSITE-ProRule" id="PRU01363"/>
    </source>
</evidence>
<dbReference type="PROSITE" id="PS00606">
    <property type="entry name" value="KS3_1"/>
    <property type="match status" value="1"/>
</dbReference>
<proteinExistence type="predicted"/>
<evidence type="ECO:0000256" key="10">
    <source>
        <dbReference type="SAM" id="MobiDB-lite"/>
    </source>
</evidence>
<dbReference type="InterPro" id="IPR016035">
    <property type="entry name" value="Acyl_Trfase/lysoPLipase"/>
</dbReference>
<dbReference type="InterPro" id="IPR020807">
    <property type="entry name" value="PKS_DH"/>
</dbReference>
<dbReference type="Gene3D" id="3.40.50.720">
    <property type="entry name" value="NAD(P)-binding Rossmann-like Domain"/>
    <property type="match status" value="2"/>
</dbReference>
<feature type="compositionally biased region" description="Polar residues" evidence="10">
    <location>
        <begin position="381"/>
        <end position="407"/>
    </location>
</feature>
<dbReference type="SUPFAM" id="SSF51735">
    <property type="entry name" value="NAD(P)-binding Rossmann-fold domains"/>
    <property type="match status" value="2"/>
</dbReference>
<feature type="region of interest" description="N-terminal hotdog fold" evidence="9">
    <location>
        <begin position="895"/>
        <end position="1028"/>
    </location>
</feature>
<dbReference type="InterPro" id="IPR011032">
    <property type="entry name" value="GroES-like_sf"/>
</dbReference>
<keyword evidence="2" id="KW-0597">Phosphoprotein</keyword>
<dbReference type="PROSITE" id="PS52019">
    <property type="entry name" value="PKS_MFAS_DH"/>
    <property type="match status" value="1"/>
</dbReference>
<keyword evidence="3" id="KW-0808">Transferase</keyword>
<dbReference type="Pfam" id="PF23114">
    <property type="entry name" value="NAD-bd_HRPKS_sdrA"/>
    <property type="match status" value="1"/>
</dbReference>
<keyword evidence="7" id="KW-0511">Multifunctional enzyme</keyword>
<dbReference type="SUPFAM" id="SSF47336">
    <property type="entry name" value="ACP-like"/>
    <property type="match status" value="1"/>
</dbReference>
<dbReference type="SMART" id="SM00827">
    <property type="entry name" value="PKS_AT"/>
    <property type="match status" value="1"/>
</dbReference>
<dbReference type="CDD" id="cd00833">
    <property type="entry name" value="PKS"/>
    <property type="match status" value="1"/>
</dbReference>
<evidence type="ECO:0000259" key="13">
    <source>
        <dbReference type="PROSITE" id="PS52019"/>
    </source>
</evidence>
<dbReference type="InterPro" id="IPR020806">
    <property type="entry name" value="PKS_PP-bd"/>
</dbReference>
<dbReference type="Pfam" id="PF00109">
    <property type="entry name" value="ketoacyl-synt"/>
    <property type="match status" value="1"/>
</dbReference>
<dbReference type="InterPro" id="IPR032821">
    <property type="entry name" value="PKS_assoc"/>
</dbReference>
<organism evidence="14 15">
    <name type="scientific">Lasiodiplodia hormozganensis</name>
    <dbReference type="NCBI Taxonomy" id="869390"/>
    <lineage>
        <taxon>Eukaryota</taxon>
        <taxon>Fungi</taxon>
        <taxon>Dikarya</taxon>
        <taxon>Ascomycota</taxon>
        <taxon>Pezizomycotina</taxon>
        <taxon>Dothideomycetes</taxon>
        <taxon>Dothideomycetes incertae sedis</taxon>
        <taxon>Botryosphaeriales</taxon>
        <taxon>Botryosphaeriaceae</taxon>
        <taxon>Lasiodiplodia</taxon>
    </lineage>
</organism>
<dbReference type="Gene3D" id="3.90.180.10">
    <property type="entry name" value="Medium-chain alcohol dehydrogenases, catalytic domain"/>
    <property type="match status" value="1"/>
</dbReference>
<dbReference type="Pfam" id="PF21089">
    <property type="entry name" value="PKS_DH_N"/>
    <property type="match status" value="1"/>
</dbReference>
<dbReference type="SMART" id="SM00826">
    <property type="entry name" value="PKS_DH"/>
    <property type="match status" value="1"/>
</dbReference>
<dbReference type="InterPro" id="IPR049552">
    <property type="entry name" value="PKS_DH_N"/>
</dbReference>
<dbReference type="Pfam" id="PF08659">
    <property type="entry name" value="KR"/>
    <property type="match status" value="1"/>
</dbReference>
<evidence type="ECO:0000256" key="1">
    <source>
        <dbReference type="ARBA" id="ARBA00022450"/>
    </source>
</evidence>
<dbReference type="InterPro" id="IPR018201">
    <property type="entry name" value="Ketoacyl_synth_AS"/>
</dbReference>
<dbReference type="InterPro" id="IPR014030">
    <property type="entry name" value="Ketoacyl_synth_N"/>
</dbReference>
<dbReference type="EMBL" id="JAUJDW010000116">
    <property type="protein sequence ID" value="KAK0637690.1"/>
    <property type="molecule type" value="Genomic_DNA"/>
</dbReference>
<dbReference type="SUPFAM" id="SSF53901">
    <property type="entry name" value="Thiolase-like"/>
    <property type="match status" value="1"/>
</dbReference>
<dbReference type="SMART" id="SM00825">
    <property type="entry name" value="PKS_KS"/>
    <property type="match status" value="1"/>
</dbReference>
<dbReference type="InterPro" id="IPR020843">
    <property type="entry name" value="ER"/>
</dbReference>
<dbReference type="CDD" id="cd02440">
    <property type="entry name" value="AdoMet_MTases"/>
    <property type="match status" value="1"/>
</dbReference>
<dbReference type="InterPro" id="IPR036291">
    <property type="entry name" value="NAD(P)-bd_dom_sf"/>
</dbReference>
<feature type="domain" description="Carrier" evidence="11">
    <location>
        <begin position="2401"/>
        <end position="2478"/>
    </location>
</feature>
<evidence type="ECO:0000313" key="15">
    <source>
        <dbReference type="Proteomes" id="UP001175001"/>
    </source>
</evidence>
<dbReference type="FunFam" id="3.40.50.720:FF:000209">
    <property type="entry name" value="Polyketide synthase Pks12"/>
    <property type="match status" value="1"/>
</dbReference>
<evidence type="ECO:0000259" key="11">
    <source>
        <dbReference type="PROSITE" id="PS50075"/>
    </source>
</evidence>
<feature type="active site" description="Proton donor; for dehydratase activity" evidence="9">
    <location>
        <position position="1108"/>
    </location>
</feature>
<dbReference type="InterPro" id="IPR056501">
    <property type="entry name" value="NAD-bd_HRPKS_sdrA"/>
</dbReference>
<dbReference type="PROSITE" id="PS52004">
    <property type="entry name" value="KS3_2"/>
    <property type="match status" value="1"/>
</dbReference>
<dbReference type="GO" id="GO:0006633">
    <property type="term" value="P:fatty acid biosynthetic process"/>
    <property type="evidence" value="ECO:0007669"/>
    <property type="project" value="InterPro"/>
</dbReference>
<dbReference type="Pfam" id="PF08240">
    <property type="entry name" value="ADH_N"/>
    <property type="match status" value="1"/>
</dbReference>
<dbReference type="Gene3D" id="3.10.129.110">
    <property type="entry name" value="Polyketide synthase dehydratase"/>
    <property type="match status" value="1"/>
</dbReference>
<dbReference type="InterPro" id="IPR029063">
    <property type="entry name" value="SAM-dependent_MTases_sf"/>
</dbReference>
<dbReference type="Gene3D" id="3.30.70.3290">
    <property type="match status" value="1"/>
</dbReference>
<sequence length="2489" mass="270425">MDPQCRMLFESVYEALESAGMTLEKVAGSETAVFAGAFFKDYTDSLMRDPETFPRYVLTGNGPTMMSNRISHFYDLRGPSMTVDTACSTGLVALHQACHSLRTGEAKMAIVGCANVMINPDIFVLMSSLGFLSPDGKSYAFDSRASGYGRGEGVGTLIVKCLRDAIRDGDPIRAVVRQTALNQDGKTQTITSPSQDAQEELIRRCYKSAGLNPADTVYVEAHGTGTQAGDPVEAGALHAVMGKDRPVDRPLHVGSVKTNVGHTETTSAIASIIKVALALEKGCIPPSINFEKGNEKITFDSWNLKVPRNLEPWPTSGVRRASINSFGYGGANAHAILEAWLPDAENSTKVLNGVTNGFHGVGALGNGSTTTNGTKEKTSSRDMLNGSSISKPSLEANDSSSDISTNGFAHPDGVNSVREPGSRIFILTAKDEAVVQTMVENLKQFVTESNLDDGQLLDRLAYTLSEGRSRFPWTIAVASRSREELLSSLDDTKLIPTRSTAEPRLCLVFTGQGAQWYAMGRELIGVYPVFTDTLYEADQYLKQMGCPWSLLDELTKNEKESRIDDVDVSPPLCIAVQIALTRLLRSWGIKPMAITSHSSGEIAAAYAAGVLSLQEAMAIVHYARGQFLDALWTKAHHRGSMMAVGLGREEAEPYLSKLTSGKVVVACVNSPSSVTVSGDQAAIAELEQQLTEEKVFARVLNVRVAYHSHHMNAVAADYRKALPKTIGKKHTFKDNVLYSSPTTGGRITDAADMGPEHWVTNLLQPVEFLDAFRSICRDQSTGEKQVDMLVEVGPHGALAGPIRQCLQLPELKDLGVGYVSCLNRGENAVDTMHALAVSLVARGYHVNLKAVNFPHAFVQPRIIPDLPTYPWNHRTRHWCEPRINKEHRLRKKPAHELLGSTVPGVSPSNQTWRHIIRTSDLPWVRDHRVQSDIVYPGAGLIVMAIEAMRQVNHSGAVRSFSLRDVDIVAALVIPDTSDGVEVQLHLHQSDGRTLGLEGWRPFSICSTDGDGGWTTHCKGLISATLSDREHVMGGVVAPGDDCTVKTKPDDMFEFLQSVGIYHGPAFRNLKKIMSAEGGSAATFAVADTAASMPGGYQQEHLLHPTTLDSVFVAAYSALPRSKRSAAMPRSIKRMLVSADIGSRATELFIAHSRIGKADGRGFHADIAVRSEGDAGSSAVLEIEGLFCQTLAETVGQAEQHNGCLTIKWEEDLSLTSAHGLMERLKARPDPAEIAHVQDLKQACFYFFHDAVTSLTEADVGSLLWYHKTFFEWMKLQISQQPQAATWLDVDETEREKLIGKVSSASVDGEMACLIGRNLNAILRQQIAPLELMLKDHLLYRYYKHALRIDRCYAQVRHLVGLLAHKNPRARVLEIGAGTGGCTQIVLEALGGGGGDTDGGARRFSHYDYTDISSGFFEQARSRFGAWDDDGAMRFRKFDVEGDPADQGFEEGSYDLVVACQVLHATKNMDRTMQHVRSLLKPGGKLVMVEMTHDVLDVQLIFGVLPGWWLSEEPERKHSPSLTIDLWDKVLRRTGFSGLEVQLKDCEDDENYVLSSLMTTALPDNPPALYPETLITFCQENAPPQAWLQKLQDTVKTAASIEPAIEGLDAAQPDGKICVFVDNSDQSLLVQPSEDVFAQVKRLATKAKGLLWVSRGGAVECSNPMSALATGFLRTLRCEDRSKRYISLDLEHSQRMWSEQEASAIATVLTEAFDHSRDPTSPDFEYAARGDSILIPRVCRDQTETEALSHANADSADLQPFCQPSRELRLTVSAPGTLDSLVFCDNPDADAPLPGGFVEIEPRAFGVNARDVMVAMAQLEQQHSVMGFECSGVISRLGPDVPADLAVGDRVCALLSRGHWANHVRAHWTSVARVPDAMAFEAAAALPLAFVTAYYAINTLAGLQKSEKVLIHCAAGDVGQAAIMMAKLVGAEVFATVASSQEREVVEREYGIRRDHILSSSDSSFAPAIMEMTNGKGVDVILNSLTGQLLHETWRCIAPLGRFVEVGKRDSEQNHSLQMSPFTRAASFFAVDSIMLSELRGDIVSHALTAVMDGFQNGSMRPIAPITTFPMSEVETAFRAMQAENHLGKLVVVPRGNDLIKARKSTLRLSPQASYAVVGGAGGLGRCIIRRLVDRGAKNILVLSRHAESHANVPFLDEMRSKGSKMLALNVDISNAQDLADAIDTASKAMPPVKGVIQGAMVLQDSIVEHMSHQDFVTAIRPKVQGTWNLHRQFASSELDFFVMLSSLTGVAGNSSQANYAAGGAFQDALAKHLASKGLAAVSLDLGMVGSVGYVAETEGVVERLRRQGYSLVQQEDVLALIENAMRKPVRHESRSAQVLIGIASDDGGGDDDASSSPWKLDPRFKGLRQLAGARGQAAGGVGGDGLDLADVLRDGKAAWEDVVEAVCDSIVVKLSRMFGTPPDEVEKSASMAQYGVDSLVAVELRNWFATVAQSEISIFDIIQSKSLVALATTACLKSRLIGDEVKPSR</sequence>
<dbReference type="InterPro" id="IPR016036">
    <property type="entry name" value="Malonyl_transacylase_ACP-bd"/>
</dbReference>
<evidence type="ECO:0000256" key="3">
    <source>
        <dbReference type="ARBA" id="ARBA00022679"/>
    </source>
</evidence>
<dbReference type="GO" id="GO:1901336">
    <property type="term" value="P:lactone biosynthetic process"/>
    <property type="evidence" value="ECO:0007669"/>
    <property type="project" value="UniProtKB-ARBA"/>
</dbReference>
<dbReference type="Gene3D" id="1.10.1200.10">
    <property type="entry name" value="ACP-like"/>
    <property type="match status" value="1"/>
</dbReference>
<feature type="region of interest" description="C-terminal hotdog fold" evidence="9">
    <location>
        <begin position="1043"/>
        <end position="1196"/>
    </location>
</feature>
<gene>
    <name evidence="14" type="primary">mlcB</name>
    <name evidence="14" type="ORF">DIS24_g10546</name>
</gene>
<name>A0AA39XQ19_9PEZI</name>
<dbReference type="CDD" id="cd05195">
    <property type="entry name" value="enoyl_red"/>
    <property type="match status" value="1"/>
</dbReference>
<protein>
    <submittedName>
        <fullName evidence="14">Compactin diketide synthase mokB</fullName>
    </submittedName>
</protein>
<keyword evidence="5" id="KW-0521">NADP</keyword>
<evidence type="ECO:0000256" key="2">
    <source>
        <dbReference type="ARBA" id="ARBA00022553"/>
    </source>
</evidence>
<dbReference type="GO" id="GO:0030639">
    <property type="term" value="P:polyketide biosynthetic process"/>
    <property type="evidence" value="ECO:0007669"/>
    <property type="project" value="UniProtKB-ARBA"/>
</dbReference>
<evidence type="ECO:0000256" key="8">
    <source>
        <dbReference type="ARBA" id="ARBA00023315"/>
    </source>
</evidence>
<dbReference type="Gene3D" id="3.40.47.10">
    <property type="match status" value="1"/>
</dbReference>
<dbReference type="InterPro" id="IPR013154">
    <property type="entry name" value="ADH-like_N"/>
</dbReference>
<evidence type="ECO:0000256" key="5">
    <source>
        <dbReference type="ARBA" id="ARBA00022857"/>
    </source>
</evidence>
<dbReference type="PANTHER" id="PTHR43775">
    <property type="entry name" value="FATTY ACID SYNTHASE"/>
    <property type="match status" value="1"/>
</dbReference>
<dbReference type="PROSITE" id="PS50075">
    <property type="entry name" value="CARRIER"/>
    <property type="match status" value="1"/>
</dbReference>
<dbReference type="Pfam" id="PF16197">
    <property type="entry name" value="KAsynt_C_assoc"/>
    <property type="match status" value="1"/>
</dbReference>
<keyword evidence="8" id="KW-0012">Acyltransferase</keyword>
<dbReference type="InterPro" id="IPR049900">
    <property type="entry name" value="PKS_mFAS_DH"/>
</dbReference>
<dbReference type="InterPro" id="IPR001227">
    <property type="entry name" value="Ac_transferase_dom_sf"/>
</dbReference>